<comment type="subcellular location">
    <subcellularLocation>
        <location evidence="1">Cell membrane</location>
        <topology evidence="1">Multi-pass membrane protein</topology>
    </subcellularLocation>
</comment>
<feature type="transmembrane region" description="Helical" evidence="7">
    <location>
        <begin position="207"/>
        <end position="227"/>
    </location>
</feature>
<feature type="transmembrane region" description="Helical" evidence="7">
    <location>
        <begin position="367"/>
        <end position="390"/>
    </location>
</feature>
<keyword evidence="6 7" id="KW-0472">Membrane</keyword>
<protein>
    <submittedName>
        <fullName evidence="9">MFS transporter</fullName>
    </submittedName>
</protein>
<keyword evidence="3" id="KW-1003">Cell membrane</keyword>
<evidence type="ECO:0000256" key="1">
    <source>
        <dbReference type="ARBA" id="ARBA00004651"/>
    </source>
</evidence>
<feature type="transmembrane region" description="Helical" evidence="7">
    <location>
        <begin position="87"/>
        <end position="106"/>
    </location>
</feature>
<dbReference type="Proteomes" id="UP001500620">
    <property type="component" value="Unassembled WGS sequence"/>
</dbReference>
<evidence type="ECO:0000256" key="7">
    <source>
        <dbReference type="SAM" id="Phobius"/>
    </source>
</evidence>
<dbReference type="CDD" id="cd17321">
    <property type="entry name" value="MFS_MMR_MDR_like"/>
    <property type="match status" value="1"/>
</dbReference>
<evidence type="ECO:0000313" key="10">
    <source>
        <dbReference type="Proteomes" id="UP001500620"/>
    </source>
</evidence>
<name>A0ABP8DGM4_9ACTN</name>
<accession>A0ABP8DGM4</accession>
<dbReference type="Pfam" id="PF07690">
    <property type="entry name" value="MFS_1"/>
    <property type="match status" value="1"/>
</dbReference>
<feature type="transmembrane region" description="Helical" evidence="7">
    <location>
        <begin position="58"/>
        <end position="75"/>
    </location>
</feature>
<feature type="transmembrane region" description="Helical" evidence="7">
    <location>
        <begin position="274"/>
        <end position="295"/>
    </location>
</feature>
<gene>
    <name evidence="9" type="ORF">GCM10022255_064150</name>
</gene>
<feature type="domain" description="Major facilitator superfamily (MFS) profile" evidence="8">
    <location>
        <begin position="21"/>
        <end position="505"/>
    </location>
</feature>
<sequence>MSNAAARVRPVGMTKRSAWLGLAVLSLPALLVSIDVFVLLLALPRIGADLHASSTEQLWILDVYGFLLSGFMITMGTLGDRIGRRRLLLLGAAAFGAASIAAAYSTGPVMLIAARAALGIAGATLAPSSLALISGLFPDPRRRGLAIGVWMVCFMSGAIIGPVVGGFLLQHFWWGSAFLLGVPAMVLLLILGPVLLPEQRHPGAGRFDLPSVGLSLAAILPVVYGIKELARDGWRPLPVAALVLGLAVAAVFVRRQRTLADPLLDLRLFADRGFAAALGGMFAGTMVTGAMMVFITQHLQLVDALSPRDAGLWILPAAIASAASFQVSPLLARRFRPGRLIAGGLLLSAAGAALVVTIPPAAGPLPIVVAFVISNIGMGPMVTLATGIVLGSAPPERAGAAGALNEVSGEFGYALGIALLGSLGTAVYRATLDLPAGLPPSAVAGARDTVTAATGAAAGLPQAAADALLAAALAAATSGLHVVAAVCAVVLVGLAAVTLRMLRHVPALSAPSPAAEEEALSPR</sequence>
<evidence type="ECO:0000256" key="4">
    <source>
        <dbReference type="ARBA" id="ARBA00022692"/>
    </source>
</evidence>
<keyword evidence="4 7" id="KW-0812">Transmembrane</keyword>
<feature type="transmembrane region" description="Helical" evidence="7">
    <location>
        <begin position="145"/>
        <end position="167"/>
    </location>
</feature>
<feature type="transmembrane region" description="Helical" evidence="7">
    <location>
        <begin position="468"/>
        <end position="497"/>
    </location>
</feature>
<evidence type="ECO:0000313" key="9">
    <source>
        <dbReference type="EMBL" id="GAA4255410.1"/>
    </source>
</evidence>
<comment type="caution">
    <text evidence="9">The sequence shown here is derived from an EMBL/GenBank/DDBJ whole genome shotgun (WGS) entry which is preliminary data.</text>
</comment>
<feature type="transmembrane region" description="Helical" evidence="7">
    <location>
        <begin position="173"/>
        <end position="195"/>
    </location>
</feature>
<dbReference type="PANTHER" id="PTHR42718:SF47">
    <property type="entry name" value="METHYL VIOLOGEN RESISTANCE PROTEIN SMVA"/>
    <property type="match status" value="1"/>
</dbReference>
<evidence type="ECO:0000256" key="6">
    <source>
        <dbReference type="ARBA" id="ARBA00023136"/>
    </source>
</evidence>
<feature type="transmembrane region" description="Helical" evidence="7">
    <location>
        <begin position="411"/>
        <end position="431"/>
    </location>
</feature>
<dbReference type="Gene3D" id="1.20.1250.20">
    <property type="entry name" value="MFS general substrate transporter like domains"/>
    <property type="match status" value="1"/>
</dbReference>
<dbReference type="EMBL" id="BAABAT010000021">
    <property type="protein sequence ID" value="GAA4255410.1"/>
    <property type="molecule type" value="Genomic_DNA"/>
</dbReference>
<evidence type="ECO:0000256" key="2">
    <source>
        <dbReference type="ARBA" id="ARBA00022448"/>
    </source>
</evidence>
<proteinExistence type="predicted"/>
<evidence type="ECO:0000259" key="8">
    <source>
        <dbReference type="PROSITE" id="PS50850"/>
    </source>
</evidence>
<keyword evidence="2" id="KW-0813">Transport</keyword>
<feature type="transmembrane region" description="Helical" evidence="7">
    <location>
        <begin position="310"/>
        <end position="328"/>
    </location>
</feature>
<keyword evidence="5 7" id="KW-1133">Transmembrane helix</keyword>
<feature type="transmembrane region" description="Helical" evidence="7">
    <location>
        <begin position="112"/>
        <end position="133"/>
    </location>
</feature>
<keyword evidence="10" id="KW-1185">Reference proteome</keyword>
<dbReference type="InterPro" id="IPR036259">
    <property type="entry name" value="MFS_trans_sf"/>
</dbReference>
<feature type="transmembrane region" description="Helical" evidence="7">
    <location>
        <begin position="233"/>
        <end position="253"/>
    </location>
</feature>
<feature type="transmembrane region" description="Helical" evidence="7">
    <location>
        <begin position="20"/>
        <end position="46"/>
    </location>
</feature>
<dbReference type="SUPFAM" id="SSF103473">
    <property type="entry name" value="MFS general substrate transporter"/>
    <property type="match status" value="1"/>
</dbReference>
<reference evidence="10" key="1">
    <citation type="journal article" date="2019" name="Int. J. Syst. Evol. Microbiol.">
        <title>The Global Catalogue of Microorganisms (GCM) 10K type strain sequencing project: providing services to taxonomists for standard genome sequencing and annotation.</title>
        <authorList>
            <consortium name="The Broad Institute Genomics Platform"/>
            <consortium name="The Broad Institute Genome Sequencing Center for Infectious Disease"/>
            <person name="Wu L."/>
            <person name="Ma J."/>
        </authorList>
    </citation>
    <scope>NUCLEOTIDE SEQUENCE [LARGE SCALE GENOMIC DNA]</scope>
    <source>
        <strain evidence="10">JCM 17441</strain>
    </source>
</reference>
<dbReference type="InterPro" id="IPR020846">
    <property type="entry name" value="MFS_dom"/>
</dbReference>
<feature type="transmembrane region" description="Helical" evidence="7">
    <location>
        <begin position="340"/>
        <end position="361"/>
    </location>
</feature>
<organism evidence="9 10">
    <name type="scientific">Dactylosporangium darangshiense</name>
    <dbReference type="NCBI Taxonomy" id="579108"/>
    <lineage>
        <taxon>Bacteria</taxon>
        <taxon>Bacillati</taxon>
        <taxon>Actinomycetota</taxon>
        <taxon>Actinomycetes</taxon>
        <taxon>Micromonosporales</taxon>
        <taxon>Micromonosporaceae</taxon>
        <taxon>Dactylosporangium</taxon>
    </lineage>
</organism>
<evidence type="ECO:0000256" key="5">
    <source>
        <dbReference type="ARBA" id="ARBA00022989"/>
    </source>
</evidence>
<dbReference type="InterPro" id="IPR011701">
    <property type="entry name" value="MFS"/>
</dbReference>
<dbReference type="PROSITE" id="PS50850">
    <property type="entry name" value="MFS"/>
    <property type="match status" value="1"/>
</dbReference>
<dbReference type="PANTHER" id="PTHR42718">
    <property type="entry name" value="MAJOR FACILITATOR SUPERFAMILY MULTIDRUG TRANSPORTER MFSC"/>
    <property type="match status" value="1"/>
</dbReference>
<evidence type="ECO:0000256" key="3">
    <source>
        <dbReference type="ARBA" id="ARBA00022475"/>
    </source>
</evidence>